<dbReference type="EMBL" id="CM047898">
    <property type="protein sequence ID" value="KAJ0105246.1"/>
    <property type="molecule type" value="Genomic_DNA"/>
</dbReference>
<comment type="caution">
    <text evidence="1">The sequence shown here is derived from an EMBL/GenBank/DDBJ whole genome shotgun (WGS) entry which is preliminary data.</text>
</comment>
<accession>A0ACC1BZE6</accession>
<keyword evidence="2" id="KW-1185">Reference proteome</keyword>
<protein>
    <submittedName>
        <fullName evidence="1">Uncharacterized protein</fullName>
    </submittedName>
</protein>
<gene>
    <name evidence="1" type="ORF">Patl1_19373</name>
</gene>
<reference evidence="2" key="1">
    <citation type="journal article" date="2023" name="G3 (Bethesda)">
        <title>Genome assembly and association tests identify interacting loci associated with vigor, precocity, and sex in interspecific pistachio rootstocks.</title>
        <authorList>
            <person name="Palmer W."/>
            <person name="Jacygrad E."/>
            <person name="Sagayaradj S."/>
            <person name="Cavanaugh K."/>
            <person name="Han R."/>
            <person name="Bertier L."/>
            <person name="Beede B."/>
            <person name="Kafkas S."/>
            <person name="Golino D."/>
            <person name="Preece J."/>
            <person name="Michelmore R."/>
        </authorList>
    </citation>
    <scope>NUCLEOTIDE SEQUENCE [LARGE SCALE GENOMIC DNA]</scope>
</reference>
<sequence length="102" mass="11882">MVGCLFSLVSVSHCDLRLLVLRSTHLHPCSSLIYHISFFFIFCLSYFLINYSTTLTWVFPPIDTHSQLFNLVAEPYKISLRQIVDGWDTSKTNKFSTIVFWI</sequence>
<evidence type="ECO:0000313" key="1">
    <source>
        <dbReference type="EMBL" id="KAJ0105246.1"/>
    </source>
</evidence>
<organism evidence="1 2">
    <name type="scientific">Pistacia atlantica</name>
    <dbReference type="NCBI Taxonomy" id="434234"/>
    <lineage>
        <taxon>Eukaryota</taxon>
        <taxon>Viridiplantae</taxon>
        <taxon>Streptophyta</taxon>
        <taxon>Embryophyta</taxon>
        <taxon>Tracheophyta</taxon>
        <taxon>Spermatophyta</taxon>
        <taxon>Magnoliopsida</taxon>
        <taxon>eudicotyledons</taxon>
        <taxon>Gunneridae</taxon>
        <taxon>Pentapetalae</taxon>
        <taxon>rosids</taxon>
        <taxon>malvids</taxon>
        <taxon>Sapindales</taxon>
        <taxon>Anacardiaceae</taxon>
        <taxon>Pistacia</taxon>
    </lineage>
</organism>
<dbReference type="Proteomes" id="UP001164250">
    <property type="component" value="Chromosome 2"/>
</dbReference>
<evidence type="ECO:0000313" key="2">
    <source>
        <dbReference type="Proteomes" id="UP001164250"/>
    </source>
</evidence>
<proteinExistence type="predicted"/>
<name>A0ACC1BZE6_9ROSI</name>